<protein>
    <submittedName>
        <fullName evidence="2">Stage V sporulation protein AC</fullName>
    </submittedName>
</protein>
<keyword evidence="1" id="KW-0812">Transmembrane</keyword>
<reference evidence="2" key="2">
    <citation type="journal article" date="2021" name="PeerJ">
        <title>Extensive microbial diversity within the chicken gut microbiome revealed by metagenomics and culture.</title>
        <authorList>
            <person name="Gilroy R."/>
            <person name="Ravi A."/>
            <person name="Getino M."/>
            <person name="Pursley I."/>
            <person name="Horton D.L."/>
            <person name="Alikhan N.F."/>
            <person name="Baker D."/>
            <person name="Gharbi K."/>
            <person name="Hall N."/>
            <person name="Watson M."/>
            <person name="Adriaenssens E.M."/>
            <person name="Foster-Nyarko E."/>
            <person name="Jarju S."/>
            <person name="Secka A."/>
            <person name="Antonio M."/>
            <person name="Oren A."/>
            <person name="Chaudhuri R.R."/>
            <person name="La Ragione R."/>
            <person name="Hildebrand F."/>
            <person name="Pallen M.J."/>
        </authorList>
    </citation>
    <scope>NUCLEOTIDE SEQUENCE</scope>
    <source>
        <strain evidence="2">ChiHcec3-6078</strain>
    </source>
</reference>
<dbReference type="PANTHER" id="PTHR38450">
    <property type="entry name" value="STAGE V SPORULATION PROTEIN AC-RELATED"/>
    <property type="match status" value="1"/>
</dbReference>
<comment type="caution">
    <text evidence="2">The sequence shown here is derived from an EMBL/GenBank/DDBJ whole genome shotgun (WGS) entry which is preliminary data.</text>
</comment>
<dbReference type="InterPro" id="IPR014203">
    <property type="entry name" value="Spore_V_AC"/>
</dbReference>
<name>A0A9D1I197_9FIRM</name>
<evidence type="ECO:0000256" key="1">
    <source>
        <dbReference type="SAM" id="Phobius"/>
    </source>
</evidence>
<organism evidence="2 3">
    <name type="scientific">Candidatus Allocopromorpha excrementigallinarum</name>
    <dbReference type="NCBI Taxonomy" id="2840742"/>
    <lineage>
        <taxon>Bacteria</taxon>
        <taxon>Bacillati</taxon>
        <taxon>Bacillota</taxon>
        <taxon>Clostridia</taxon>
        <taxon>Eubacteriales</taxon>
        <taxon>Eubacteriaceae</taxon>
        <taxon>Eubacteriaceae incertae sedis</taxon>
        <taxon>Candidatus Allocopromorpha</taxon>
    </lineage>
</organism>
<sequence>MTREREAGRQEKSIRKKEVAKAYERYTEQFTPRPRYLMNSLKAFMVGGLICMAAMWLENRFTAAGLSQKEASAYVVIILIMLAQLLTGLGWFDTIGRFAGAGVIVPITGFANSMVAPALEYKKEGLVLGVGAKLFSVAGPVLVTGITLSVIIGIVYRFTGL</sequence>
<keyword evidence="1" id="KW-1133">Transmembrane helix</keyword>
<dbReference type="EMBL" id="DVMP01000052">
    <property type="protein sequence ID" value="HIU25383.1"/>
    <property type="molecule type" value="Genomic_DNA"/>
</dbReference>
<evidence type="ECO:0000313" key="2">
    <source>
        <dbReference type="EMBL" id="HIU25383.1"/>
    </source>
</evidence>
<feature type="transmembrane region" description="Helical" evidence="1">
    <location>
        <begin position="41"/>
        <end position="59"/>
    </location>
</feature>
<gene>
    <name evidence="2" type="primary">spoVAC</name>
    <name evidence="2" type="ORF">IAC50_02635</name>
</gene>
<feature type="transmembrane region" description="Helical" evidence="1">
    <location>
        <begin position="98"/>
        <end position="119"/>
    </location>
</feature>
<dbReference type="InterPro" id="IPR005562">
    <property type="entry name" value="SpoVA"/>
</dbReference>
<dbReference type="Pfam" id="PF03862">
    <property type="entry name" value="SpoVAC_SpoVAEB"/>
    <property type="match status" value="1"/>
</dbReference>
<keyword evidence="1" id="KW-0472">Membrane</keyword>
<dbReference type="PANTHER" id="PTHR38450:SF1">
    <property type="entry name" value="STAGE V SPORULATION PROTEIN AC"/>
    <property type="match status" value="1"/>
</dbReference>
<dbReference type="Proteomes" id="UP000824090">
    <property type="component" value="Unassembled WGS sequence"/>
</dbReference>
<reference evidence="2" key="1">
    <citation type="submission" date="2020-10" db="EMBL/GenBank/DDBJ databases">
        <authorList>
            <person name="Gilroy R."/>
        </authorList>
    </citation>
    <scope>NUCLEOTIDE SEQUENCE</scope>
    <source>
        <strain evidence="2">ChiHcec3-6078</strain>
    </source>
</reference>
<feature type="transmembrane region" description="Helical" evidence="1">
    <location>
        <begin position="131"/>
        <end position="156"/>
    </location>
</feature>
<feature type="transmembrane region" description="Helical" evidence="1">
    <location>
        <begin position="71"/>
        <end position="92"/>
    </location>
</feature>
<accession>A0A9D1I197</accession>
<dbReference type="NCBIfam" id="TIGR02838">
    <property type="entry name" value="spore_V_AC"/>
    <property type="match status" value="1"/>
</dbReference>
<evidence type="ECO:0000313" key="3">
    <source>
        <dbReference type="Proteomes" id="UP000824090"/>
    </source>
</evidence>
<proteinExistence type="predicted"/>
<dbReference type="AlphaFoldDB" id="A0A9D1I197"/>